<reference evidence="1 2" key="1">
    <citation type="submission" date="2019-12" db="EMBL/GenBank/DDBJ databases">
        <title>A genome sequence resource for the geographically widespread anthracnose pathogen Colletotrichum asianum.</title>
        <authorList>
            <person name="Meng Y."/>
        </authorList>
    </citation>
    <scope>NUCLEOTIDE SEQUENCE [LARGE SCALE GENOMIC DNA]</scope>
    <source>
        <strain evidence="1 2">ICMP 18580</strain>
    </source>
</reference>
<evidence type="ECO:0000313" key="2">
    <source>
        <dbReference type="Proteomes" id="UP000434172"/>
    </source>
</evidence>
<dbReference type="GO" id="GO:0008168">
    <property type="term" value="F:methyltransferase activity"/>
    <property type="evidence" value="ECO:0007669"/>
    <property type="project" value="InterPro"/>
</dbReference>
<dbReference type="OrthoDB" id="417125at2759"/>
<dbReference type="AlphaFoldDB" id="A0A8H3W6E9"/>
<gene>
    <name evidence="1" type="ORF">GQ607_012396</name>
</gene>
<comment type="caution">
    <text evidence="1">The sequence shown here is derived from an EMBL/GenBank/DDBJ whole genome shotgun (WGS) entry which is preliminary data.</text>
</comment>
<dbReference type="GO" id="GO:0032259">
    <property type="term" value="P:methylation"/>
    <property type="evidence" value="ECO:0007669"/>
    <property type="project" value="InterPro"/>
</dbReference>
<dbReference type="EMBL" id="WOWK01000084">
    <property type="protein sequence ID" value="KAF0320300.1"/>
    <property type="molecule type" value="Genomic_DNA"/>
</dbReference>
<dbReference type="InterPro" id="IPR029063">
    <property type="entry name" value="SAM-dependent_MTases_sf"/>
</dbReference>
<accession>A0A8H3W6E9</accession>
<organism evidence="1 2">
    <name type="scientific">Colletotrichum asianum</name>
    <dbReference type="NCBI Taxonomy" id="702518"/>
    <lineage>
        <taxon>Eukaryota</taxon>
        <taxon>Fungi</taxon>
        <taxon>Dikarya</taxon>
        <taxon>Ascomycota</taxon>
        <taxon>Pezizomycotina</taxon>
        <taxon>Sordariomycetes</taxon>
        <taxon>Hypocreomycetidae</taxon>
        <taxon>Glomerellales</taxon>
        <taxon>Glomerellaceae</taxon>
        <taxon>Colletotrichum</taxon>
        <taxon>Colletotrichum gloeosporioides species complex</taxon>
    </lineage>
</organism>
<dbReference type="Gene3D" id="3.40.50.150">
    <property type="entry name" value="Vaccinia Virus protein VP39"/>
    <property type="match status" value="1"/>
</dbReference>
<name>A0A8H3W6E9_9PEZI</name>
<dbReference type="Proteomes" id="UP000434172">
    <property type="component" value="Unassembled WGS sequence"/>
</dbReference>
<keyword evidence="2" id="KW-1185">Reference proteome</keyword>
<proteinExistence type="predicted"/>
<protein>
    <recommendedName>
        <fullName evidence="3">Ribosomal RNA methyltransferase FtsJ domain-containing protein</fullName>
    </recommendedName>
</protein>
<sequence length="196" mass="21768">MGMAPGGFLATAMKLNKNSGAKATGFSLPIADGGYQSLVPKREDIDVGYLDVTMLAADLGFENIPTDHPDTNKFLPRQFEPGQKFELVICSRSVVPAHNLDDYRKATGPRRLTTSLLALGLERLSPGGTMIVLFQKLEAWTTEAHIYLFKKFCKKIFLFNPKRGVRTARRSTWSLLLRPFLQSKHGRGSGELLRSV</sequence>
<evidence type="ECO:0008006" key="3">
    <source>
        <dbReference type="Google" id="ProtNLM"/>
    </source>
</evidence>
<evidence type="ECO:0000313" key="1">
    <source>
        <dbReference type="EMBL" id="KAF0320300.1"/>
    </source>
</evidence>